<keyword evidence="2" id="KW-1185">Reference proteome</keyword>
<accession>A0A9J5X022</accession>
<dbReference type="EMBL" id="JACXVP010000010">
    <property type="protein sequence ID" value="KAG5580512.1"/>
    <property type="molecule type" value="Genomic_DNA"/>
</dbReference>
<proteinExistence type="predicted"/>
<reference evidence="1 2" key="1">
    <citation type="submission" date="2020-09" db="EMBL/GenBank/DDBJ databases">
        <title>De no assembly of potato wild relative species, Solanum commersonii.</title>
        <authorList>
            <person name="Cho K."/>
        </authorList>
    </citation>
    <scope>NUCLEOTIDE SEQUENCE [LARGE SCALE GENOMIC DNA]</scope>
    <source>
        <strain evidence="1">LZ3.2</strain>
        <tissue evidence="1">Leaf</tissue>
    </source>
</reference>
<sequence>MSVSHSRSIQLIENLLGHVMSHLHQGRSIGQPNHILASPKKVQIGELPTRSATLTKTAIWILILTEDPVKLDEVDKNLVDRQSSGSNSNNVAEWVRSGWFL</sequence>
<dbReference type="Proteomes" id="UP000824120">
    <property type="component" value="Chromosome 10"/>
</dbReference>
<name>A0A9J5X022_SOLCO</name>
<gene>
    <name evidence="1" type="ORF">H5410_051139</name>
</gene>
<comment type="caution">
    <text evidence="1">The sequence shown here is derived from an EMBL/GenBank/DDBJ whole genome shotgun (WGS) entry which is preliminary data.</text>
</comment>
<evidence type="ECO:0000313" key="1">
    <source>
        <dbReference type="EMBL" id="KAG5580512.1"/>
    </source>
</evidence>
<dbReference type="AlphaFoldDB" id="A0A9J5X022"/>
<evidence type="ECO:0000313" key="2">
    <source>
        <dbReference type="Proteomes" id="UP000824120"/>
    </source>
</evidence>
<organism evidence="1 2">
    <name type="scientific">Solanum commersonii</name>
    <name type="common">Commerson's wild potato</name>
    <name type="synonym">Commerson's nightshade</name>
    <dbReference type="NCBI Taxonomy" id="4109"/>
    <lineage>
        <taxon>Eukaryota</taxon>
        <taxon>Viridiplantae</taxon>
        <taxon>Streptophyta</taxon>
        <taxon>Embryophyta</taxon>
        <taxon>Tracheophyta</taxon>
        <taxon>Spermatophyta</taxon>
        <taxon>Magnoliopsida</taxon>
        <taxon>eudicotyledons</taxon>
        <taxon>Gunneridae</taxon>
        <taxon>Pentapetalae</taxon>
        <taxon>asterids</taxon>
        <taxon>lamiids</taxon>
        <taxon>Solanales</taxon>
        <taxon>Solanaceae</taxon>
        <taxon>Solanoideae</taxon>
        <taxon>Solaneae</taxon>
        <taxon>Solanum</taxon>
    </lineage>
</organism>
<protein>
    <submittedName>
        <fullName evidence="1">Uncharacterized protein</fullName>
    </submittedName>
</protein>